<evidence type="ECO:0000313" key="10">
    <source>
        <dbReference type="EMBL" id="VVP55169.1"/>
    </source>
</evidence>
<comment type="subcellular location">
    <subcellularLocation>
        <location evidence="1">Cell outer membrane</location>
    </subcellularLocation>
</comment>
<dbReference type="InterPro" id="IPR051906">
    <property type="entry name" value="TolC-like"/>
</dbReference>
<gene>
    <name evidence="10" type="ORF">PS880_05635</name>
</gene>
<dbReference type="SUPFAM" id="SSF56954">
    <property type="entry name" value="Outer membrane efflux proteins (OEP)"/>
    <property type="match status" value="1"/>
</dbReference>
<keyword evidence="4" id="KW-1134">Transmembrane beta strand</keyword>
<sequence length="456" mass="48888" precursor="true">MTYLPTKPRSFSLSHVAATWGLVLLAQSVCAMPAPQTSLAKSESVLYTPSGMQSYPDTLNDDMREGALSLDALAEQAARTHASVAARRAAVNAADADQDSAWQQFLPTPSLQTQLGHSGDHTTVASLSQPLWTGGRLTGGLDAAKARAKSARFSVGEAQQGLGFSVTAAYQDFLQARGRQQVLERYLTRLDEYQQSMQRRVEGGASPSSDLELVRSRRSGARAQFKAAEAAEEVALVQLSQLVGRRLTRADILIERSASSPAALEDVVARADNFSPTLLRLSQDIAASRGDAAVSKAAMFPTLALVAQNEQGQGNVGQNSTNTVMLQVQFTPGAGLSALSRSSSAQAQVDVAQDNREAARTDLESRVSSEYQNQRSAMESQPDVEANAVGAAKVLASYERLFITGKRSWLDVINAASELSNSEIAVSDLTAQRVAGRYRIALYDGEPLWMTYANDQ</sequence>
<evidence type="ECO:0000256" key="3">
    <source>
        <dbReference type="ARBA" id="ARBA00022448"/>
    </source>
</evidence>
<feature type="compositionally biased region" description="Polar residues" evidence="8">
    <location>
        <begin position="368"/>
        <end position="379"/>
    </location>
</feature>
<dbReference type="GO" id="GO:0009279">
    <property type="term" value="C:cell outer membrane"/>
    <property type="evidence" value="ECO:0007669"/>
    <property type="project" value="UniProtKB-SubCell"/>
</dbReference>
<evidence type="ECO:0000256" key="2">
    <source>
        <dbReference type="ARBA" id="ARBA00007613"/>
    </source>
</evidence>
<dbReference type="InterPro" id="IPR003423">
    <property type="entry name" value="OMP_efflux"/>
</dbReference>
<dbReference type="OrthoDB" id="5296315at2"/>
<evidence type="ECO:0000256" key="4">
    <source>
        <dbReference type="ARBA" id="ARBA00022452"/>
    </source>
</evidence>
<feature type="chain" id="PRO_5023052659" description="Outer membrane efflux protein" evidence="9">
    <location>
        <begin position="32"/>
        <end position="456"/>
    </location>
</feature>
<keyword evidence="5" id="KW-0812">Transmembrane</keyword>
<evidence type="ECO:0008006" key="12">
    <source>
        <dbReference type="Google" id="ProtNLM"/>
    </source>
</evidence>
<dbReference type="Proteomes" id="UP000375525">
    <property type="component" value="Unassembled WGS sequence"/>
</dbReference>
<protein>
    <recommendedName>
        <fullName evidence="12">Outer membrane efflux protein</fullName>
    </recommendedName>
</protein>
<keyword evidence="3" id="KW-0813">Transport</keyword>
<dbReference type="GO" id="GO:0015288">
    <property type="term" value="F:porin activity"/>
    <property type="evidence" value="ECO:0007669"/>
    <property type="project" value="TreeGrafter"/>
</dbReference>
<keyword evidence="7" id="KW-0998">Cell outer membrane</keyword>
<evidence type="ECO:0000256" key="5">
    <source>
        <dbReference type="ARBA" id="ARBA00022692"/>
    </source>
</evidence>
<dbReference type="EMBL" id="CABVIH010000037">
    <property type="protein sequence ID" value="VVP55169.1"/>
    <property type="molecule type" value="Genomic_DNA"/>
</dbReference>
<evidence type="ECO:0000313" key="11">
    <source>
        <dbReference type="Proteomes" id="UP000375525"/>
    </source>
</evidence>
<dbReference type="PANTHER" id="PTHR30026:SF22">
    <property type="entry name" value="OUTER MEMBRANE EFFLUX PROTEIN"/>
    <property type="match status" value="1"/>
</dbReference>
<dbReference type="GO" id="GO:0015562">
    <property type="term" value="F:efflux transmembrane transporter activity"/>
    <property type="evidence" value="ECO:0007669"/>
    <property type="project" value="InterPro"/>
</dbReference>
<dbReference type="AlphaFoldDB" id="A0A5E7Q0G8"/>
<feature type="signal peptide" evidence="9">
    <location>
        <begin position="1"/>
        <end position="31"/>
    </location>
</feature>
<accession>A0A5E7Q0G8</accession>
<name>A0A5E7Q0G8_PSEFL</name>
<evidence type="ECO:0000256" key="8">
    <source>
        <dbReference type="SAM" id="MobiDB-lite"/>
    </source>
</evidence>
<feature type="region of interest" description="Disordered" evidence="8">
    <location>
        <begin position="355"/>
        <end position="382"/>
    </location>
</feature>
<proteinExistence type="inferred from homology"/>
<keyword evidence="9" id="KW-0732">Signal</keyword>
<feature type="compositionally biased region" description="Basic and acidic residues" evidence="8">
    <location>
        <begin position="355"/>
        <end position="367"/>
    </location>
</feature>
<dbReference type="Gene3D" id="1.20.1600.10">
    <property type="entry name" value="Outer membrane efflux proteins (OEP)"/>
    <property type="match status" value="1"/>
</dbReference>
<reference evidence="10 11" key="1">
    <citation type="submission" date="2019-09" db="EMBL/GenBank/DDBJ databases">
        <authorList>
            <person name="Chandra G."/>
            <person name="Truman W A."/>
        </authorList>
    </citation>
    <scope>NUCLEOTIDE SEQUENCE [LARGE SCALE GENOMIC DNA]</scope>
    <source>
        <strain evidence="10">PS880</strain>
    </source>
</reference>
<evidence type="ECO:0000256" key="9">
    <source>
        <dbReference type="SAM" id="SignalP"/>
    </source>
</evidence>
<dbReference type="GO" id="GO:1990281">
    <property type="term" value="C:efflux pump complex"/>
    <property type="evidence" value="ECO:0007669"/>
    <property type="project" value="TreeGrafter"/>
</dbReference>
<keyword evidence="6" id="KW-0472">Membrane</keyword>
<comment type="similarity">
    <text evidence="2">Belongs to the outer membrane factor (OMF) (TC 1.B.17) family.</text>
</comment>
<dbReference type="PANTHER" id="PTHR30026">
    <property type="entry name" value="OUTER MEMBRANE PROTEIN TOLC"/>
    <property type="match status" value="1"/>
</dbReference>
<evidence type="ECO:0000256" key="6">
    <source>
        <dbReference type="ARBA" id="ARBA00023136"/>
    </source>
</evidence>
<dbReference type="Pfam" id="PF02321">
    <property type="entry name" value="OEP"/>
    <property type="match status" value="2"/>
</dbReference>
<evidence type="ECO:0000256" key="1">
    <source>
        <dbReference type="ARBA" id="ARBA00004442"/>
    </source>
</evidence>
<evidence type="ECO:0000256" key="7">
    <source>
        <dbReference type="ARBA" id="ARBA00023237"/>
    </source>
</evidence>
<organism evidence="10 11">
    <name type="scientific">Pseudomonas fluorescens</name>
    <dbReference type="NCBI Taxonomy" id="294"/>
    <lineage>
        <taxon>Bacteria</taxon>
        <taxon>Pseudomonadati</taxon>
        <taxon>Pseudomonadota</taxon>
        <taxon>Gammaproteobacteria</taxon>
        <taxon>Pseudomonadales</taxon>
        <taxon>Pseudomonadaceae</taxon>
        <taxon>Pseudomonas</taxon>
    </lineage>
</organism>